<protein>
    <submittedName>
        <fullName evidence="1">Uncharacterized protein</fullName>
    </submittedName>
</protein>
<evidence type="ECO:0000313" key="2">
    <source>
        <dbReference type="Proteomes" id="UP000308267"/>
    </source>
</evidence>
<gene>
    <name evidence="1" type="ORF">CRM22_001003</name>
</gene>
<proteinExistence type="predicted"/>
<dbReference type="EMBL" id="SJOL01001950">
    <property type="protein sequence ID" value="TGZ74326.1"/>
    <property type="molecule type" value="Genomic_DNA"/>
</dbReference>
<evidence type="ECO:0000313" key="1">
    <source>
        <dbReference type="EMBL" id="TGZ74326.1"/>
    </source>
</evidence>
<sequence>MAAPEINCYSFPPCSRCRISRLRHLLLMSPFIFDESFAELLVLCCCAQRCLQDSGFLKMSYLYSPSQYGGLFKLGFRCLWISRRPAVEKQVSWKVFIQLDALFLL</sequence>
<dbReference type="Proteomes" id="UP000308267">
    <property type="component" value="Unassembled WGS sequence"/>
</dbReference>
<keyword evidence="2" id="KW-1185">Reference proteome</keyword>
<organism evidence="1 2">
    <name type="scientific">Opisthorchis felineus</name>
    <dbReference type="NCBI Taxonomy" id="147828"/>
    <lineage>
        <taxon>Eukaryota</taxon>
        <taxon>Metazoa</taxon>
        <taxon>Spiralia</taxon>
        <taxon>Lophotrochozoa</taxon>
        <taxon>Platyhelminthes</taxon>
        <taxon>Trematoda</taxon>
        <taxon>Digenea</taxon>
        <taxon>Opisthorchiida</taxon>
        <taxon>Opisthorchiata</taxon>
        <taxon>Opisthorchiidae</taxon>
        <taxon>Opisthorchis</taxon>
    </lineage>
</organism>
<reference evidence="1 2" key="1">
    <citation type="journal article" date="2019" name="BMC Genomics">
        <title>New insights from Opisthorchis felineus genome: update on genomics of the epidemiologically important liver flukes.</title>
        <authorList>
            <person name="Ershov N.I."/>
            <person name="Mordvinov V.A."/>
            <person name="Prokhortchouk E.B."/>
            <person name="Pakharukova M.Y."/>
            <person name="Gunbin K.V."/>
            <person name="Ustyantsev K."/>
            <person name="Genaev M.A."/>
            <person name="Blinov A.G."/>
            <person name="Mazur A."/>
            <person name="Boulygina E."/>
            <person name="Tsygankova S."/>
            <person name="Khrameeva E."/>
            <person name="Chekanov N."/>
            <person name="Fan G."/>
            <person name="Xiao A."/>
            <person name="Zhang H."/>
            <person name="Xu X."/>
            <person name="Yang H."/>
            <person name="Solovyev V."/>
            <person name="Lee S.M."/>
            <person name="Liu X."/>
            <person name="Afonnikov D.A."/>
            <person name="Skryabin K.G."/>
        </authorList>
    </citation>
    <scope>NUCLEOTIDE SEQUENCE [LARGE SCALE GENOMIC DNA]</scope>
    <source>
        <strain evidence="1">AK-0245</strain>
        <tissue evidence="1">Whole organism</tissue>
    </source>
</reference>
<dbReference type="AlphaFoldDB" id="A0A4S2MCL0"/>
<accession>A0A4S2MCL0</accession>
<comment type="caution">
    <text evidence="1">The sequence shown here is derived from an EMBL/GenBank/DDBJ whole genome shotgun (WGS) entry which is preliminary data.</text>
</comment>
<name>A0A4S2MCL0_OPIFE</name>